<accession>A0A1M7UGL4</accession>
<dbReference type="EMBL" id="LT670849">
    <property type="protein sequence ID" value="SHN82128.1"/>
    <property type="molecule type" value="Genomic_DNA"/>
</dbReference>
<dbReference type="RefSeq" id="WP_072821923.1">
    <property type="nucleotide sequence ID" value="NZ_LT670849.1"/>
</dbReference>
<dbReference type="OrthoDB" id="8243115at2"/>
<dbReference type="AlphaFoldDB" id="A0A1M7UGL4"/>
<keyword evidence="2" id="KW-1185">Reference proteome</keyword>
<evidence type="ECO:0000313" key="2">
    <source>
        <dbReference type="Proteomes" id="UP000184096"/>
    </source>
</evidence>
<sequence>MIETDVLSHEITARLAQQREAWRELAKPELTQFDRREIRNRIRQGEIELRDFLKIRTERLRFWPRVAEPPVDSLANINFRLF</sequence>
<name>A0A1M7UGL4_9BRAD</name>
<reference evidence="2" key="1">
    <citation type="submission" date="2016-11" db="EMBL/GenBank/DDBJ databases">
        <authorList>
            <person name="Varghese N."/>
            <person name="Submissions S."/>
        </authorList>
    </citation>
    <scope>NUCLEOTIDE SEQUENCE [LARGE SCALE GENOMIC DNA]</scope>
    <source>
        <strain evidence="2">GAS401</strain>
    </source>
</reference>
<organism evidence="1 2">
    <name type="scientific">Bradyrhizobium erythrophlei</name>
    <dbReference type="NCBI Taxonomy" id="1437360"/>
    <lineage>
        <taxon>Bacteria</taxon>
        <taxon>Pseudomonadati</taxon>
        <taxon>Pseudomonadota</taxon>
        <taxon>Alphaproteobacteria</taxon>
        <taxon>Hyphomicrobiales</taxon>
        <taxon>Nitrobacteraceae</taxon>
        <taxon>Bradyrhizobium</taxon>
    </lineage>
</organism>
<evidence type="ECO:0000313" key="1">
    <source>
        <dbReference type="EMBL" id="SHN82128.1"/>
    </source>
</evidence>
<protein>
    <submittedName>
        <fullName evidence="1">Uncharacterized protein</fullName>
    </submittedName>
</protein>
<gene>
    <name evidence="1" type="ORF">SAMN05444170_5016</name>
</gene>
<proteinExistence type="predicted"/>
<dbReference type="Proteomes" id="UP000184096">
    <property type="component" value="Chromosome I"/>
</dbReference>